<dbReference type="SUPFAM" id="SSF140931">
    <property type="entry name" value="Fic-like"/>
    <property type="match status" value="1"/>
</dbReference>
<organism evidence="5 6">
    <name type="scientific">Pedobacter changchengzhani</name>
    <dbReference type="NCBI Taxonomy" id="2529274"/>
    <lineage>
        <taxon>Bacteria</taxon>
        <taxon>Pseudomonadati</taxon>
        <taxon>Bacteroidota</taxon>
        <taxon>Sphingobacteriia</taxon>
        <taxon>Sphingobacteriales</taxon>
        <taxon>Sphingobacteriaceae</taxon>
        <taxon>Pedobacter</taxon>
    </lineage>
</organism>
<dbReference type="EMBL" id="SJCY01000001">
    <property type="protein sequence ID" value="TDG37901.1"/>
    <property type="molecule type" value="Genomic_DNA"/>
</dbReference>
<keyword evidence="2" id="KW-0067">ATP-binding</keyword>
<evidence type="ECO:0000313" key="5">
    <source>
        <dbReference type="EMBL" id="TDG37901.1"/>
    </source>
</evidence>
<evidence type="ECO:0000256" key="2">
    <source>
        <dbReference type="PIRSR" id="PIRSR640198-2"/>
    </source>
</evidence>
<dbReference type="Pfam" id="PF02661">
    <property type="entry name" value="Fic"/>
    <property type="match status" value="1"/>
</dbReference>
<evidence type="ECO:0000259" key="4">
    <source>
        <dbReference type="PROSITE" id="PS51459"/>
    </source>
</evidence>
<dbReference type="InterPro" id="IPR003812">
    <property type="entry name" value="Fido"/>
</dbReference>
<feature type="domain" description="Fido" evidence="4">
    <location>
        <begin position="98"/>
        <end position="251"/>
    </location>
</feature>
<feature type="site" description="Important for autoinhibition of adenylyltransferase activity" evidence="3">
    <location>
        <position position="47"/>
    </location>
</feature>
<dbReference type="OrthoDB" id="9814400at2"/>
<dbReference type="PROSITE" id="PS51459">
    <property type="entry name" value="FIDO"/>
    <property type="match status" value="1"/>
</dbReference>
<evidence type="ECO:0000313" key="6">
    <source>
        <dbReference type="Proteomes" id="UP000295668"/>
    </source>
</evidence>
<sequence>MLSKNLLSEIKRKTEELNSLKPLKPEYQATLDKKFRLEFNFNSNHLEGNTLTYGETELLLIFDQTEGTHDYREYQEMQAHDVALKMIQEEAADEERPLTENFIRSLNEKLLVKPFWKDAITADGQPTRKQIIPGEYKKTPNSVRLTNGEIFSYSAPENVSNEIEELVKWFNEKNGTEDPVLLAAILHYRFVRIHPFDDGNGRTARLLMNYVLAKNNLPLIIIKSSEKKEYLFALNKADTGDLNAFVEYIGNQLLWSLNLSIKAAKGENIEEDEDLDKELELLKQDLKQMPNHFELTRTNELEADSIIKSVIPLYLALEKKIADFNEFFVEVSAYGSLAIRNNYENAIPKLVEFNKVVILDNIFHEEIINNTKYGFVDAIILLDFDAFKKIREITNLIFSVEIKFEDLHYSISFSKELASNNEQLITKQYGSYLTDFEINNIVKTVMKNIISEIKSATNLNN</sequence>
<name>A0A4R5MQ12_9SPHI</name>
<dbReference type="InterPro" id="IPR040198">
    <property type="entry name" value="Fido_containing"/>
</dbReference>
<feature type="active site" evidence="1">
    <location>
        <position position="194"/>
    </location>
</feature>
<gene>
    <name evidence="5" type="ORF">EZJ43_02075</name>
</gene>
<dbReference type="AlphaFoldDB" id="A0A4R5MQ12"/>
<reference evidence="5 6" key="1">
    <citation type="submission" date="2019-02" db="EMBL/GenBank/DDBJ databases">
        <title>Pedobacter sp. nov., a novel speices isolated from soil of pinguins habitat in Antarcitica.</title>
        <authorList>
            <person name="He R.-H."/>
        </authorList>
    </citation>
    <scope>NUCLEOTIDE SEQUENCE [LARGE SCALE GENOMIC DNA]</scope>
    <source>
        <strain evidence="5 6">E01020</strain>
    </source>
</reference>
<evidence type="ECO:0000256" key="1">
    <source>
        <dbReference type="PIRSR" id="PIRSR640198-1"/>
    </source>
</evidence>
<dbReference type="PANTHER" id="PTHR13504:SF38">
    <property type="entry name" value="FIDO DOMAIN-CONTAINING PROTEIN"/>
    <property type="match status" value="1"/>
</dbReference>
<dbReference type="Proteomes" id="UP000295668">
    <property type="component" value="Unassembled WGS sequence"/>
</dbReference>
<proteinExistence type="predicted"/>
<keyword evidence="6" id="KW-1185">Reference proteome</keyword>
<comment type="caution">
    <text evidence="5">The sequence shown here is derived from an EMBL/GenBank/DDBJ whole genome shotgun (WGS) entry which is preliminary data.</text>
</comment>
<dbReference type="Gene3D" id="1.10.3290.10">
    <property type="entry name" value="Fido-like domain"/>
    <property type="match status" value="1"/>
</dbReference>
<dbReference type="PANTHER" id="PTHR13504">
    <property type="entry name" value="FIDO DOMAIN-CONTAINING PROTEIN DDB_G0283145"/>
    <property type="match status" value="1"/>
</dbReference>
<protein>
    <submittedName>
        <fullName evidence="5">Fic family protein</fullName>
    </submittedName>
</protein>
<accession>A0A4R5MQ12</accession>
<evidence type="ECO:0000256" key="3">
    <source>
        <dbReference type="PIRSR" id="PIRSR640198-3"/>
    </source>
</evidence>
<keyword evidence="2" id="KW-0547">Nucleotide-binding</keyword>
<dbReference type="InterPro" id="IPR036597">
    <property type="entry name" value="Fido-like_dom_sf"/>
</dbReference>
<feature type="binding site" evidence="2">
    <location>
        <begin position="198"/>
        <end position="205"/>
    </location>
    <ligand>
        <name>ATP</name>
        <dbReference type="ChEBI" id="CHEBI:30616"/>
    </ligand>
</feature>
<dbReference type="GO" id="GO:0005524">
    <property type="term" value="F:ATP binding"/>
    <property type="evidence" value="ECO:0007669"/>
    <property type="project" value="UniProtKB-KW"/>
</dbReference>
<dbReference type="RefSeq" id="WP_133260994.1">
    <property type="nucleotide sequence ID" value="NZ_SJCY01000001.1"/>
</dbReference>